<evidence type="ECO:0000259" key="1">
    <source>
        <dbReference type="Pfam" id="PF06114"/>
    </source>
</evidence>
<reference evidence="2 3" key="1">
    <citation type="submission" date="2020-08" db="EMBL/GenBank/DDBJ databases">
        <title>Functional genomics of gut bacteria from endangered species of beetles.</title>
        <authorList>
            <person name="Carlos-Shanley C."/>
        </authorList>
    </citation>
    <scope>NUCLEOTIDE SEQUENCE [LARGE SCALE GENOMIC DNA]</scope>
    <source>
        <strain evidence="2 3">S00202</strain>
    </source>
</reference>
<keyword evidence="3" id="KW-1185">Reference proteome</keyword>
<dbReference type="Gene3D" id="1.10.10.2910">
    <property type="match status" value="1"/>
</dbReference>
<proteinExistence type="predicted"/>
<evidence type="ECO:0000313" key="2">
    <source>
        <dbReference type="EMBL" id="MBB6340526.1"/>
    </source>
</evidence>
<feature type="domain" description="IrrE N-terminal-like" evidence="1">
    <location>
        <begin position="94"/>
        <end position="197"/>
    </location>
</feature>
<dbReference type="InterPro" id="IPR010359">
    <property type="entry name" value="IrrE_HExxH"/>
</dbReference>
<evidence type="ECO:0000313" key="3">
    <source>
        <dbReference type="Proteomes" id="UP000557193"/>
    </source>
</evidence>
<dbReference type="Pfam" id="PF06114">
    <property type="entry name" value="Peptidase_M78"/>
    <property type="match status" value="1"/>
</dbReference>
<name>A0A7X0BS54_9PSED</name>
<dbReference type="Proteomes" id="UP000557193">
    <property type="component" value="Unassembled WGS sequence"/>
</dbReference>
<comment type="caution">
    <text evidence="2">The sequence shown here is derived from an EMBL/GenBank/DDBJ whole genome shotgun (WGS) entry which is preliminary data.</text>
</comment>
<sequence length="312" mass="35443">MPVTKSLIISPKTVKDIDDRVDRVLKGLGYPEPPLRLEDVRELLKLDLKFYTADNPSYLQEVTSRIFVGAKQVLQRPALLMDAISKLSLQALYLPDRKRILLDNNVPKLKHRWNEAHEIGHSLLPWHQEMMHGDDESTLSQHCHEHIELEANFAAARLLFLRDRFTEEARAMAERFTSIKNLQATFGNTLSTTLYRFVESIGAEKPVLGVISGHPHISKRTSKFDAANPCRHFIQSPAFAQKFSNVSELEVFKSISAYCGSQSGGILGEDEVVLDDDSGQKHIFRFETFYNRYDSLTLGIYLAPAKISIFLN</sequence>
<protein>
    <recommendedName>
        <fullName evidence="1">IrrE N-terminal-like domain-containing protein</fullName>
    </recommendedName>
</protein>
<accession>A0A7X0BS54</accession>
<dbReference type="AlphaFoldDB" id="A0A7X0BS54"/>
<organism evidence="2 3">
    <name type="scientific">Pseudomonas fluvialis</name>
    <dbReference type="NCBI Taxonomy" id="1793966"/>
    <lineage>
        <taxon>Bacteria</taxon>
        <taxon>Pseudomonadati</taxon>
        <taxon>Pseudomonadota</taxon>
        <taxon>Gammaproteobacteria</taxon>
        <taxon>Pseudomonadales</taxon>
        <taxon>Pseudomonadaceae</taxon>
        <taxon>Pseudomonas</taxon>
    </lineage>
</organism>
<dbReference type="RefSeq" id="WP_184680607.1">
    <property type="nucleotide sequence ID" value="NZ_JACHLL010000001.1"/>
</dbReference>
<gene>
    <name evidence="2" type="ORF">HNP49_000676</name>
</gene>
<dbReference type="EMBL" id="JACHLL010000001">
    <property type="protein sequence ID" value="MBB6340526.1"/>
    <property type="molecule type" value="Genomic_DNA"/>
</dbReference>